<evidence type="ECO:0008006" key="4">
    <source>
        <dbReference type="Google" id="ProtNLM"/>
    </source>
</evidence>
<feature type="transmembrane region" description="Helical" evidence="1">
    <location>
        <begin position="43"/>
        <end position="62"/>
    </location>
</feature>
<evidence type="ECO:0000313" key="2">
    <source>
        <dbReference type="EMBL" id="GAA0261715.1"/>
    </source>
</evidence>
<evidence type="ECO:0000313" key="3">
    <source>
        <dbReference type="Proteomes" id="UP001500967"/>
    </source>
</evidence>
<proteinExistence type="predicted"/>
<reference evidence="3" key="1">
    <citation type="journal article" date="2019" name="Int. J. Syst. Evol. Microbiol.">
        <title>The Global Catalogue of Microorganisms (GCM) 10K type strain sequencing project: providing services to taxonomists for standard genome sequencing and annotation.</title>
        <authorList>
            <consortium name="The Broad Institute Genomics Platform"/>
            <consortium name="The Broad Institute Genome Sequencing Center for Infectious Disease"/>
            <person name="Wu L."/>
            <person name="Ma J."/>
        </authorList>
    </citation>
    <scope>NUCLEOTIDE SEQUENCE [LARGE SCALE GENOMIC DNA]</scope>
    <source>
        <strain evidence="3">JCM 10425</strain>
    </source>
</reference>
<comment type="caution">
    <text evidence="2">The sequence shown here is derived from an EMBL/GenBank/DDBJ whole genome shotgun (WGS) entry which is preliminary data.</text>
</comment>
<sequence length="175" mass="19525">MLEQAGAQQAGHEHPEHYQQYGWNYAPPSRFERITMAAWTKPSWLAPLAILGCVGAAGTYVLSNNPTDAQLDPLGPCAFKLLTGLDCPGCGGTRMVWYLLHGDILNAVRYHVVALVAIPILAYAYVVFAANRLFKVKLPSKRIPLLAVFGYLLFWVVFAVLRNLPWAPFDWFYVS</sequence>
<name>A0ABP3EHI3_9ACTN</name>
<keyword evidence="1" id="KW-1133">Transmembrane helix</keyword>
<gene>
    <name evidence="2" type="ORF">GCM10009539_54210</name>
</gene>
<keyword evidence="1" id="KW-0812">Transmembrane</keyword>
<organism evidence="2 3">
    <name type="scientific">Cryptosporangium japonicum</name>
    <dbReference type="NCBI Taxonomy" id="80872"/>
    <lineage>
        <taxon>Bacteria</taxon>
        <taxon>Bacillati</taxon>
        <taxon>Actinomycetota</taxon>
        <taxon>Actinomycetes</taxon>
        <taxon>Cryptosporangiales</taxon>
        <taxon>Cryptosporangiaceae</taxon>
        <taxon>Cryptosporangium</taxon>
    </lineage>
</organism>
<dbReference type="Pfam" id="PF10825">
    <property type="entry name" value="DUF2752"/>
    <property type="match status" value="1"/>
</dbReference>
<feature type="transmembrane region" description="Helical" evidence="1">
    <location>
        <begin position="143"/>
        <end position="161"/>
    </location>
</feature>
<keyword evidence="1" id="KW-0472">Membrane</keyword>
<dbReference type="InterPro" id="IPR021215">
    <property type="entry name" value="DUF2752"/>
</dbReference>
<feature type="transmembrane region" description="Helical" evidence="1">
    <location>
        <begin position="108"/>
        <end position="131"/>
    </location>
</feature>
<accession>A0ABP3EHI3</accession>
<protein>
    <recommendedName>
        <fullName evidence="4">DUF2752 domain-containing protein</fullName>
    </recommendedName>
</protein>
<dbReference type="RefSeq" id="WP_344651721.1">
    <property type="nucleotide sequence ID" value="NZ_BAAAGX010000020.1"/>
</dbReference>
<evidence type="ECO:0000256" key="1">
    <source>
        <dbReference type="SAM" id="Phobius"/>
    </source>
</evidence>
<dbReference type="EMBL" id="BAAAGX010000020">
    <property type="protein sequence ID" value="GAA0261715.1"/>
    <property type="molecule type" value="Genomic_DNA"/>
</dbReference>
<keyword evidence="3" id="KW-1185">Reference proteome</keyword>
<dbReference type="Proteomes" id="UP001500967">
    <property type="component" value="Unassembled WGS sequence"/>
</dbReference>